<dbReference type="InterPro" id="IPR043502">
    <property type="entry name" value="DNA/RNA_pol_sf"/>
</dbReference>
<dbReference type="Gene3D" id="3.40.1170.60">
    <property type="match status" value="1"/>
</dbReference>
<evidence type="ECO:0000313" key="11">
    <source>
        <dbReference type="Proteomes" id="UP000620670"/>
    </source>
</evidence>
<dbReference type="InterPro" id="IPR043128">
    <property type="entry name" value="Rev_trsase/Diguanyl_cyclase"/>
</dbReference>
<comment type="cofactor">
    <cofactor evidence="1">
        <name>Mg(2+)</name>
        <dbReference type="ChEBI" id="CHEBI:18420"/>
    </cofactor>
</comment>
<comment type="similarity">
    <text evidence="2">Belongs to the DNA polymerase type-Y family.</text>
</comment>
<evidence type="ECO:0000259" key="8">
    <source>
        <dbReference type="Pfam" id="PF00817"/>
    </source>
</evidence>
<dbReference type="PANTHER" id="PTHR35369">
    <property type="entry name" value="BLR3025 PROTEIN-RELATED"/>
    <property type="match status" value="1"/>
</dbReference>
<evidence type="ECO:0000256" key="5">
    <source>
        <dbReference type="ARBA" id="ARBA00022763"/>
    </source>
</evidence>
<keyword evidence="11" id="KW-1185">Reference proteome</keyword>
<dbReference type="EC" id="2.7.7.7" evidence="4"/>
<dbReference type="RefSeq" id="WP_199050601.1">
    <property type="nucleotide sequence ID" value="NZ_JAELXT010000024.1"/>
</dbReference>
<evidence type="ECO:0000256" key="7">
    <source>
        <dbReference type="ARBA" id="ARBA00049244"/>
    </source>
</evidence>
<comment type="caution">
    <text evidence="10">The sequence shown here is derived from an EMBL/GenBank/DDBJ whole genome shotgun (WGS) entry which is preliminary data.</text>
</comment>
<name>A0ABS0Y4Z0_9HYPH</name>
<evidence type="ECO:0000256" key="1">
    <source>
        <dbReference type="ARBA" id="ARBA00001946"/>
    </source>
</evidence>
<evidence type="ECO:0000256" key="2">
    <source>
        <dbReference type="ARBA" id="ARBA00010945"/>
    </source>
</evidence>
<dbReference type="Proteomes" id="UP000620670">
    <property type="component" value="Unassembled WGS sequence"/>
</dbReference>
<protein>
    <recommendedName>
        <fullName evidence="4">DNA-directed DNA polymerase</fullName>
        <ecNumber evidence="4">2.7.7.7</ecNumber>
    </recommendedName>
</protein>
<reference evidence="11" key="1">
    <citation type="submission" date="2020-12" db="EMBL/GenBank/DDBJ databases">
        <title>Hymenobacter sp.</title>
        <authorList>
            <person name="Kim M.K."/>
        </authorList>
    </citation>
    <scope>NUCLEOTIDE SEQUENCE [LARGE SCALE GENOMIC DNA]</scope>
    <source>
        <strain evidence="11">BT325</strain>
    </source>
</reference>
<sequence length="499" mass="55723">MRRVVSLYLPTWPTDRIRRKFGDPPREKPLVTVIKQGSRRLIASACPTAQRVGLIEGMAVAKAQAMVPDLHIIDSDPEGENASLRQLAEWAIRFSPVVAPNPPDGIWIDIAGVEHLFGGEEALLKKLIDRVENNGIHARAAIADVPGAAWAVARFGKGGIIPSGRAVDAVSTLPVQALRLSPETVSAMHRLGVERVGQLAAMPRAPMVRRFGHETSLRLDQALGHAFELITPIIPDEAVIASRAFAEPIGRLEDLQLVVRRLSDELCQTLEKRGEGVRRLDLIFRRVDQKGASLRVGTAKASRDHVHLAKLFDEKIETVDPGFGIEEIVLIANHTEALVEKQTVAKGIEAEDESVDLSQLVDRLTARIGEDRVYRLAPVHSLVPERMTRKISPLAPLSGSTWPENLERPTRLLDPPESIMTTALLPDHPPVSFIWRRIRYKVTKADGPERITSEWWLGDEQKMIRDYYRLETAEGSRFWIFRDAPMTEGGRWWMHGFFA</sequence>
<proteinExistence type="inferred from homology"/>
<evidence type="ECO:0000256" key="4">
    <source>
        <dbReference type="ARBA" id="ARBA00012417"/>
    </source>
</evidence>
<dbReference type="PANTHER" id="PTHR35369:SF2">
    <property type="entry name" value="BLR3025 PROTEIN"/>
    <property type="match status" value="1"/>
</dbReference>
<comment type="catalytic activity">
    <reaction evidence="7">
        <text>DNA(n) + a 2'-deoxyribonucleoside 5'-triphosphate = DNA(n+1) + diphosphate</text>
        <dbReference type="Rhea" id="RHEA:22508"/>
        <dbReference type="Rhea" id="RHEA-COMP:17339"/>
        <dbReference type="Rhea" id="RHEA-COMP:17340"/>
        <dbReference type="ChEBI" id="CHEBI:33019"/>
        <dbReference type="ChEBI" id="CHEBI:61560"/>
        <dbReference type="ChEBI" id="CHEBI:173112"/>
        <dbReference type="EC" id="2.7.7.7"/>
    </reaction>
</comment>
<organism evidence="10 11">
    <name type="scientific">Microvirga splendida</name>
    <dbReference type="NCBI Taxonomy" id="2795727"/>
    <lineage>
        <taxon>Bacteria</taxon>
        <taxon>Pseudomonadati</taxon>
        <taxon>Pseudomonadota</taxon>
        <taxon>Alphaproteobacteria</taxon>
        <taxon>Hyphomicrobiales</taxon>
        <taxon>Methylobacteriaceae</taxon>
        <taxon>Microvirga</taxon>
    </lineage>
</organism>
<dbReference type="InterPro" id="IPR001126">
    <property type="entry name" value="UmuC"/>
</dbReference>
<keyword evidence="5" id="KW-0227">DNA damage</keyword>
<evidence type="ECO:0000313" key="10">
    <source>
        <dbReference type="EMBL" id="MBJ6127375.1"/>
    </source>
</evidence>
<dbReference type="CDD" id="cd03468">
    <property type="entry name" value="PolY_like"/>
    <property type="match status" value="1"/>
</dbReference>
<feature type="domain" description="UmuC" evidence="8">
    <location>
        <begin position="27"/>
        <end position="151"/>
    </location>
</feature>
<dbReference type="Pfam" id="PF11799">
    <property type="entry name" value="IMS_C"/>
    <property type="match status" value="1"/>
</dbReference>
<dbReference type="InterPro" id="IPR050356">
    <property type="entry name" value="SulA_CellDiv_inhibitor"/>
</dbReference>
<dbReference type="InterPro" id="IPR017961">
    <property type="entry name" value="DNA_pol_Y-fam_little_finger"/>
</dbReference>
<comment type="subunit">
    <text evidence="3">Monomer.</text>
</comment>
<dbReference type="EMBL" id="JAELXT010000024">
    <property type="protein sequence ID" value="MBJ6127375.1"/>
    <property type="molecule type" value="Genomic_DNA"/>
</dbReference>
<evidence type="ECO:0000256" key="6">
    <source>
        <dbReference type="ARBA" id="ARBA00025589"/>
    </source>
</evidence>
<feature type="domain" description="DNA polymerase Y-family little finger" evidence="9">
    <location>
        <begin position="239"/>
        <end position="319"/>
    </location>
</feature>
<accession>A0ABS0Y4Z0</accession>
<comment type="function">
    <text evidence="6">Poorly processive, error-prone DNA polymerase involved in untargeted mutagenesis. Copies undamaged DNA at stalled replication forks, which arise in vivo from mismatched or misaligned primer ends. These misaligned primers can be extended by PolIV. Exhibits no 3'-5' exonuclease (proofreading) activity. May be involved in translesional synthesis, in conjunction with the beta clamp from PolIII.</text>
</comment>
<dbReference type="Pfam" id="PF00817">
    <property type="entry name" value="IMS"/>
    <property type="match status" value="1"/>
</dbReference>
<evidence type="ECO:0000259" key="9">
    <source>
        <dbReference type="Pfam" id="PF11799"/>
    </source>
</evidence>
<dbReference type="Gene3D" id="3.30.70.270">
    <property type="match status" value="1"/>
</dbReference>
<gene>
    <name evidence="10" type="ORF">JAO75_18385</name>
</gene>
<evidence type="ECO:0000256" key="3">
    <source>
        <dbReference type="ARBA" id="ARBA00011245"/>
    </source>
</evidence>
<dbReference type="SUPFAM" id="SSF56672">
    <property type="entry name" value="DNA/RNA polymerases"/>
    <property type="match status" value="1"/>
</dbReference>